<evidence type="ECO:0000256" key="5">
    <source>
        <dbReference type="ARBA" id="ARBA00022833"/>
    </source>
</evidence>
<feature type="domain" description="RING-type" evidence="10">
    <location>
        <begin position="475"/>
        <end position="524"/>
    </location>
</feature>
<feature type="region of interest" description="Disordered" evidence="8">
    <location>
        <begin position="362"/>
        <end position="393"/>
    </location>
</feature>
<sequence>MVVNLCLPHFKTTAHCNKLCADGYDVSNLLSGDPAALRKGCRLEYFLRPPLHVTLQFHVRVELYRVDVELLPSGSASRRLEIFTCSEINPAKTAEKDFEIEQFKLVGRCELREDVLACFNHPNFKVRDSFPDCPPDPPAHAKRQELWSRGPRSLSSVTQLRISVPYVGASSVVGIKSLAVWGVPAWCCSPSELQQFQKAHFDSLKSQISSFPIPIPVSTTPTPDNAPSETIIPEEFLDPLTRELMVLPMILPSGIVVDKSTLEKYEKQEASWGRLPNDPFTGVTFTNDSKPLPNPHLKCRIDSLLLQTGHTGIRSKNCLLNKPQASRLICASVSQPDLTVPSSPTETQPVHSAHTKMLQEHTFNQDKHHRLTKSQSRPSEETLESDNGSCSIKGENLRQLNKRKVQSSLLDSSLSSIIKKSRTDASTALHTETNSHEEQLSQSLDRALNSALSGLPTYTSQTEPEPDTTGGQGICSSCACSLTVYSPNPVAYSLPCGHLLCRQCLQHEHTSRTQRAPVTCPKCQARASPGAIIRCMACGPRDRGRCFGPSICCAPGSGCSMGSPESLSCMEENYVPTPCENGGKACGSEGGRCAAAGVCCNSGFIPKCCLETSAMISKRMLKRAEKYEVQSDTGPCELKALIFLCFFFFFTSQMACTIVILYLAKMCKVVSFQDFDQSLHKKLTHVHCAQKIHYCTDNGYGSKNPELTCSVVAIVFGALIAASSDLAFEAEGYAFVLLNDCFTAANGGLGKYGVLFYNAFIIIIPTIFASVYTGDLEKNVAVAYIGMFIGGDYAFSWPNFVGLNICISGGLVYSYLTFQNPGSSSQHTADQDQGKSQSCC</sequence>
<keyword evidence="13" id="KW-1185">Reference proteome</keyword>
<dbReference type="PROSITE" id="PS51698">
    <property type="entry name" value="U_BOX"/>
    <property type="match status" value="1"/>
</dbReference>
<evidence type="ECO:0000256" key="1">
    <source>
        <dbReference type="ARBA" id="ARBA00007369"/>
    </source>
</evidence>
<evidence type="ECO:0000259" key="10">
    <source>
        <dbReference type="PROSITE" id="PS50089"/>
    </source>
</evidence>
<dbReference type="Gene3D" id="3.30.40.10">
    <property type="entry name" value="Zinc/RING finger domain, C3HC4 (zinc finger)"/>
    <property type="match status" value="2"/>
</dbReference>
<gene>
    <name evidence="12" type="ORF">Baya_14075</name>
</gene>
<dbReference type="Pfam" id="PF19318">
    <property type="entry name" value="DUF5918"/>
    <property type="match status" value="1"/>
</dbReference>
<dbReference type="PRINTS" id="PR00831">
    <property type="entry name" value="NEUROPHYSIN"/>
</dbReference>
<dbReference type="InterPro" id="IPR039925">
    <property type="entry name" value="RNF37_RING-Ubox"/>
</dbReference>
<dbReference type="Proteomes" id="UP000319801">
    <property type="component" value="Unassembled WGS sequence"/>
</dbReference>
<evidence type="ECO:0000313" key="13">
    <source>
        <dbReference type="Proteomes" id="UP000319801"/>
    </source>
</evidence>
<dbReference type="SMART" id="SM00003">
    <property type="entry name" value="NH"/>
    <property type="match status" value="1"/>
</dbReference>
<comment type="similarity">
    <text evidence="1">Belongs to the vasopressin/oxytocin family.</text>
</comment>
<feature type="domain" description="U-box" evidence="11">
    <location>
        <begin position="231"/>
        <end position="311"/>
    </location>
</feature>
<evidence type="ECO:0000256" key="6">
    <source>
        <dbReference type="ARBA" id="ARBA00023157"/>
    </source>
</evidence>
<dbReference type="PANTHER" id="PTHR13492:SF2">
    <property type="entry name" value="RING FINGER PROTEIN 37"/>
    <property type="match status" value="1"/>
</dbReference>
<evidence type="ECO:0000313" key="12">
    <source>
        <dbReference type="EMBL" id="TSY41762.1"/>
    </source>
</evidence>
<keyword evidence="4 7" id="KW-0863">Zinc-finger</keyword>
<evidence type="ECO:0000256" key="7">
    <source>
        <dbReference type="PROSITE-ProRule" id="PRU00175"/>
    </source>
</evidence>
<dbReference type="GO" id="GO:0008270">
    <property type="term" value="F:zinc ion binding"/>
    <property type="evidence" value="ECO:0007669"/>
    <property type="project" value="UniProtKB-KW"/>
</dbReference>
<keyword evidence="3" id="KW-0732">Signal</keyword>
<dbReference type="PROSITE" id="PS00518">
    <property type="entry name" value="ZF_RING_1"/>
    <property type="match status" value="1"/>
</dbReference>
<dbReference type="InterPro" id="IPR036387">
    <property type="entry name" value="Neurhyp_horm_dom_sf"/>
</dbReference>
<protein>
    <submittedName>
        <fullName evidence="12">RING finger protein 37</fullName>
    </submittedName>
</protein>
<keyword evidence="2" id="KW-0479">Metal-binding</keyword>
<dbReference type="GO" id="GO:0000209">
    <property type="term" value="P:protein polyubiquitination"/>
    <property type="evidence" value="ECO:0007669"/>
    <property type="project" value="TreeGrafter"/>
</dbReference>
<dbReference type="GO" id="GO:0005185">
    <property type="term" value="F:neurohypophyseal hormone activity"/>
    <property type="evidence" value="ECO:0007669"/>
    <property type="project" value="InterPro"/>
</dbReference>
<proteinExistence type="inferred from homology"/>
<dbReference type="CDD" id="cd16660">
    <property type="entry name" value="RING-Ubox_RNF37"/>
    <property type="match status" value="1"/>
</dbReference>
<evidence type="ECO:0000256" key="2">
    <source>
        <dbReference type="ARBA" id="ARBA00022723"/>
    </source>
</evidence>
<dbReference type="InterPro" id="IPR039847">
    <property type="entry name" value="Ubox5"/>
</dbReference>
<evidence type="ECO:0000256" key="9">
    <source>
        <dbReference type="SAM" id="Phobius"/>
    </source>
</evidence>
<dbReference type="InterPro" id="IPR017907">
    <property type="entry name" value="Znf_RING_CS"/>
</dbReference>
<keyword evidence="9" id="KW-1133">Transmembrane helix</keyword>
<evidence type="ECO:0000256" key="3">
    <source>
        <dbReference type="ARBA" id="ARBA00022729"/>
    </source>
</evidence>
<dbReference type="PANTHER" id="PTHR13492">
    <property type="entry name" value="RING FINGER PROTEIN 37"/>
    <property type="match status" value="1"/>
</dbReference>
<dbReference type="Pfam" id="PF00184">
    <property type="entry name" value="Hormone_5"/>
    <property type="match status" value="1"/>
</dbReference>
<dbReference type="SUPFAM" id="SSF57850">
    <property type="entry name" value="RING/U-box"/>
    <property type="match status" value="2"/>
</dbReference>
<dbReference type="GO" id="GO:0005576">
    <property type="term" value="C:extracellular region"/>
    <property type="evidence" value="ECO:0007669"/>
    <property type="project" value="InterPro"/>
</dbReference>
<dbReference type="Gene3D" id="2.60.9.10">
    <property type="entry name" value="Neurohypophysial hormone domain"/>
    <property type="match status" value="1"/>
</dbReference>
<dbReference type="FunFam" id="3.30.40.10:FF:000163">
    <property type="entry name" value="Putative ring finger protein 37"/>
    <property type="match status" value="1"/>
</dbReference>
<dbReference type="InterPro" id="IPR000981">
    <property type="entry name" value="Neurhyp_horm"/>
</dbReference>
<feature type="transmembrane region" description="Helical" evidence="9">
    <location>
        <begin position="754"/>
        <end position="774"/>
    </location>
</feature>
<dbReference type="SMART" id="SM00504">
    <property type="entry name" value="Ubox"/>
    <property type="match status" value="1"/>
</dbReference>
<dbReference type="EMBL" id="VCAZ01000147">
    <property type="protein sequence ID" value="TSY41762.1"/>
    <property type="molecule type" value="Genomic_DNA"/>
</dbReference>
<evidence type="ECO:0000256" key="8">
    <source>
        <dbReference type="SAM" id="MobiDB-lite"/>
    </source>
</evidence>
<dbReference type="InterPro" id="IPR001841">
    <property type="entry name" value="Znf_RING"/>
</dbReference>
<dbReference type="GO" id="GO:0005634">
    <property type="term" value="C:nucleus"/>
    <property type="evidence" value="ECO:0007669"/>
    <property type="project" value="TreeGrafter"/>
</dbReference>
<dbReference type="GO" id="GO:0034450">
    <property type="term" value="F:ubiquitin-ubiquitin ligase activity"/>
    <property type="evidence" value="ECO:0007669"/>
    <property type="project" value="TreeGrafter"/>
</dbReference>
<evidence type="ECO:0000259" key="11">
    <source>
        <dbReference type="PROSITE" id="PS51698"/>
    </source>
</evidence>
<dbReference type="InterPro" id="IPR013083">
    <property type="entry name" value="Znf_RING/FYVE/PHD"/>
</dbReference>
<organism evidence="12 13">
    <name type="scientific">Bagarius yarrelli</name>
    <name type="common">Goonch</name>
    <name type="synonym">Bagrus yarrelli</name>
    <dbReference type="NCBI Taxonomy" id="175774"/>
    <lineage>
        <taxon>Eukaryota</taxon>
        <taxon>Metazoa</taxon>
        <taxon>Chordata</taxon>
        <taxon>Craniata</taxon>
        <taxon>Vertebrata</taxon>
        <taxon>Euteleostomi</taxon>
        <taxon>Actinopterygii</taxon>
        <taxon>Neopterygii</taxon>
        <taxon>Teleostei</taxon>
        <taxon>Ostariophysi</taxon>
        <taxon>Siluriformes</taxon>
        <taxon>Sisoridae</taxon>
        <taxon>Sisorinae</taxon>
        <taxon>Bagarius</taxon>
    </lineage>
</organism>
<comment type="caution">
    <text evidence="12">The sequence shown here is derived from an EMBL/GenBank/DDBJ whole genome shotgun (WGS) entry which is preliminary data.</text>
</comment>
<feature type="transmembrane region" description="Helical" evidence="9">
    <location>
        <begin position="794"/>
        <end position="816"/>
    </location>
</feature>
<name>A0A556V7Z4_BAGYA</name>
<dbReference type="InterPro" id="IPR003613">
    <property type="entry name" value="Ubox_domain"/>
</dbReference>
<dbReference type="AlphaFoldDB" id="A0A556V7Z4"/>
<dbReference type="PROSITE" id="PS50089">
    <property type="entry name" value="ZF_RING_2"/>
    <property type="match status" value="1"/>
</dbReference>
<accession>A0A556V7Z4</accession>
<dbReference type="SUPFAM" id="SSF49606">
    <property type="entry name" value="Neurophysin II"/>
    <property type="match status" value="1"/>
</dbReference>
<keyword evidence="9" id="KW-0472">Membrane</keyword>
<reference evidence="12 13" key="1">
    <citation type="journal article" date="2019" name="Genome Biol. Evol.">
        <title>Whole-Genome Sequencing of the Giant Devil Catfish, Bagarius yarrelli.</title>
        <authorList>
            <person name="Jiang W."/>
            <person name="Lv Y."/>
            <person name="Cheng L."/>
            <person name="Yang K."/>
            <person name="Chao B."/>
            <person name="Wang X."/>
            <person name="Li Y."/>
            <person name="Pan X."/>
            <person name="You X."/>
            <person name="Zhang Y."/>
            <person name="Yang J."/>
            <person name="Li J."/>
            <person name="Zhang X."/>
            <person name="Liu S."/>
            <person name="Sun C."/>
            <person name="Yang J."/>
            <person name="Shi Q."/>
        </authorList>
    </citation>
    <scope>NUCLEOTIDE SEQUENCE [LARGE SCALE GENOMIC DNA]</scope>
    <source>
        <strain evidence="12">JWS20170419001</strain>
        <tissue evidence="12">Muscle</tissue>
    </source>
</reference>
<dbReference type="OrthoDB" id="20295at2759"/>
<dbReference type="GO" id="GO:0031625">
    <property type="term" value="F:ubiquitin protein ligase binding"/>
    <property type="evidence" value="ECO:0007669"/>
    <property type="project" value="TreeGrafter"/>
</dbReference>
<dbReference type="InterPro" id="IPR045696">
    <property type="entry name" value="Ubox5_N"/>
</dbReference>
<evidence type="ECO:0000256" key="4">
    <source>
        <dbReference type="ARBA" id="ARBA00022771"/>
    </source>
</evidence>
<keyword evidence="6" id="KW-1015">Disulfide bond</keyword>
<dbReference type="Pfam" id="PF04564">
    <property type="entry name" value="U-box"/>
    <property type="match status" value="1"/>
</dbReference>
<keyword evidence="5" id="KW-0862">Zinc</keyword>
<feature type="transmembrane region" description="Helical" evidence="9">
    <location>
        <begin position="640"/>
        <end position="664"/>
    </location>
</feature>
<keyword evidence="9" id="KW-0812">Transmembrane</keyword>